<feature type="repeat" description="ANK" evidence="3">
    <location>
        <begin position="345"/>
        <end position="377"/>
    </location>
</feature>
<feature type="repeat" description="ANK" evidence="3">
    <location>
        <begin position="638"/>
        <end position="670"/>
    </location>
</feature>
<reference evidence="5" key="1">
    <citation type="submission" date="2006-10" db="EMBL/GenBank/DDBJ databases">
        <authorList>
            <person name="Amadeo P."/>
            <person name="Zhao Q."/>
            <person name="Wortman J."/>
            <person name="Fraser-Liggett C."/>
            <person name="Carlton J."/>
        </authorList>
    </citation>
    <scope>NUCLEOTIDE SEQUENCE</scope>
    <source>
        <strain evidence="5">G3</strain>
    </source>
</reference>
<organism evidence="5 6">
    <name type="scientific">Trichomonas vaginalis (strain ATCC PRA-98 / G3)</name>
    <dbReference type="NCBI Taxonomy" id="412133"/>
    <lineage>
        <taxon>Eukaryota</taxon>
        <taxon>Metamonada</taxon>
        <taxon>Parabasalia</taxon>
        <taxon>Trichomonadida</taxon>
        <taxon>Trichomonadidae</taxon>
        <taxon>Trichomonas</taxon>
    </lineage>
</organism>
<dbReference type="PANTHER" id="PTHR24188">
    <property type="entry name" value="ANKYRIN REPEAT PROTEIN"/>
    <property type="match status" value="1"/>
</dbReference>
<sequence length="727" mass="81532">MTEASNQEPNPQQPNKLDLVIPDGVKEIIELQNSLQNLDDLTLDSTILKIKNIFKDSKYFQPLAQTINSYAFNRFKQLDIISQLAYRLAVEIPNFSSYILQASHGLLLRRLFERSLFSNEQIQAKCEKDEYDYIYFVPELTIPKYILHAASLVNFEKLMKQFSLNDFQKYKEWLQYGFDRDTVQTYIELNDQNAFQNYINSSDFDIQQMYTDTPFCPFTGYKENFFPERPKFSLLAIAAFFGNYSCFKQLLKINQTITETVCKCAVRGGNIEILELCKQHGGTFEGCLDIAVHCYQNHVFDWLISNAEAYTDKLPSLEVIAKSGNLLTAILFLTSGGNIKDGEDLPRPPIHRAAERGHDLMLRLLIENGANPTIKNKFGDLIIHTAAQLGRTDTVKYLIDKGCSVTESNPKGWTPLHNAARNDNTEIIKMLVDRGADVNALTSTGHSVFHIAVLNNNFRVARLLLDLHADPNTKSNDGKERSPLTVAISKSQEKLALRMIELGADVNIKTLDGRATSPLAVAVSKGLTKLAMKIVEKGGEVNTRADLVSPLALATQQGNQELVQFLKDHGAYDVPTTNPDHSIVVPPSEQVVLQQPYDVKAKDFFGRTLLLKACETGQLDVVKQLVKEFSNINEKDCNGTTPLMTAIQSKHEDVAIYLMSRGADVNLKNKQDKTALHFAAEQDMIKIVTELKKRDAYMNPASSLIGTPLSIAKSSEMKKLITRYGGV</sequence>
<dbReference type="PROSITE" id="PS50088">
    <property type="entry name" value="ANK_REPEAT"/>
    <property type="match status" value="6"/>
</dbReference>
<keyword evidence="1" id="KW-0677">Repeat</keyword>
<name>A2E9D2_TRIV3</name>
<keyword evidence="2 3" id="KW-0040">ANK repeat</keyword>
<dbReference type="RefSeq" id="XP_001322919.1">
    <property type="nucleotide sequence ID" value="XM_001322884.1"/>
</dbReference>
<proteinExistence type="predicted"/>
<dbReference type="EMBL" id="DS113333">
    <property type="protein sequence ID" value="EAY10696.1"/>
    <property type="molecule type" value="Genomic_DNA"/>
</dbReference>
<evidence type="ECO:0000256" key="3">
    <source>
        <dbReference type="PROSITE-ProRule" id="PRU00023"/>
    </source>
</evidence>
<dbReference type="PRINTS" id="PR01415">
    <property type="entry name" value="ANKYRIN"/>
</dbReference>
<dbReference type="AlphaFoldDB" id="A2E9D2"/>
<evidence type="ECO:0000256" key="2">
    <source>
        <dbReference type="ARBA" id="ARBA00023043"/>
    </source>
</evidence>
<evidence type="ECO:0000313" key="5">
    <source>
        <dbReference type="EMBL" id="EAY10696.1"/>
    </source>
</evidence>
<dbReference type="KEGG" id="tva:4768631"/>
<dbReference type="eggNOG" id="KOG4177">
    <property type="taxonomic scope" value="Eukaryota"/>
</dbReference>
<reference evidence="5" key="2">
    <citation type="journal article" date="2007" name="Science">
        <title>Draft genome sequence of the sexually transmitted pathogen Trichomonas vaginalis.</title>
        <authorList>
            <person name="Carlton J.M."/>
            <person name="Hirt R.P."/>
            <person name="Silva J.C."/>
            <person name="Delcher A.L."/>
            <person name="Schatz M."/>
            <person name="Zhao Q."/>
            <person name="Wortman J.R."/>
            <person name="Bidwell S.L."/>
            <person name="Alsmark U.C.M."/>
            <person name="Besteiro S."/>
            <person name="Sicheritz-Ponten T."/>
            <person name="Noel C.J."/>
            <person name="Dacks J.B."/>
            <person name="Foster P.G."/>
            <person name="Simillion C."/>
            <person name="Van de Peer Y."/>
            <person name="Miranda-Saavedra D."/>
            <person name="Barton G.J."/>
            <person name="Westrop G.D."/>
            <person name="Mueller S."/>
            <person name="Dessi D."/>
            <person name="Fiori P.L."/>
            <person name="Ren Q."/>
            <person name="Paulsen I."/>
            <person name="Zhang H."/>
            <person name="Bastida-Corcuera F.D."/>
            <person name="Simoes-Barbosa A."/>
            <person name="Brown M.T."/>
            <person name="Hayes R.D."/>
            <person name="Mukherjee M."/>
            <person name="Okumura C.Y."/>
            <person name="Schneider R."/>
            <person name="Smith A.J."/>
            <person name="Vanacova S."/>
            <person name="Villalvazo M."/>
            <person name="Haas B.J."/>
            <person name="Pertea M."/>
            <person name="Feldblyum T.V."/>
            <person name="Utterback T.R."/>
            <person name="Shu C.L."/>
            <person name="Osoegawa K."/>
            <person name="de Jong P.J."/>
            <person name="Hrdy I."/>
            <person name="Horvathova L."/>
            <person name="Zubacova Z."/>
            <person name="Dolezal P."/>
            <person name="Malik S.B."/>
            <person name="Logsdon J.M. Jr."/>
            <person name="Henze K."/>
            <person name="Gupta A."/>
            <person name="Wang C.C."/>
            <person name="Dunne R.L."/>
            <person name="Upcroft J.A."/>
            <person name="Upcroft P."/>
            <person name="White O."/>
            <person name="Salzberg S.L."/>
            <person name="Tang P."/>
            <person name="Chiu C.-H."/>
            <person name="Lee Y.-S."/>
            <person name="Embley T.M."/>
            <person name="Coombs G.H."/>
            <person name="Mottram J.C."/>
            <person name="Tachezy J."/>
            <person name="Fraser-Liggett C.M."/>
            <person name="Johnson P.J."/>
        </authorList>
    </citation>
    <scope>NUCLEOTIDE SEQUENCE [LARGE SCALE GENOMIC DNA]</scope>
    <source>
        <strain evidence="5">G3</strain>
    </source>
</reference>
<feature type="repeat" description="ANK" evidence="3">
    <location>
        <begin position="444"/>
        <end position="476"/>
    </location>
</feature>
<dbReference type="SMART" id="SM00248">
    <property type="entry name" value="ANK"/>
    <property type="match status" value="12"/>
</dbReference>
<dbReference type="PANTHER" id="PTHR24188:SF29">
    <property type="entry name" value="GH09064P"/>
    <property type="match status" value="1"/>
</dbReference>
<evidence type="ECO:0000313" key="6">
    <source>
        <dbReference type="Proteomes" id="UP000001542"/>
    </source>
</evidence>
<dbReference type="SMR" id="A2E9D2"/>
<dbReference type="SUPFAM" id="SSF48403">
    <property type="entry name" value="Ankyrin repeat"/>
    <property type="match status" value="3"/>
</dbReference>
<dbReference type="PROSITE" id="PS50297">
    <property type="entry name" value="ANK_REP_REGION"/>
    <property type="match status" value="4"/>
</dbReference>
<evidence type="ECO:0000259" key="4">
    <source>
        <dbReference type="Pfam" id="PF11929"/>
    </source>
</evidence>
<dbReference type="Pfam" id="PF12796">
    <property type="entry name" value="Ank_2"/>
    <property type="match status" value="3"/>
</dbReference>
<gene>
    <name evidence="5" type="ORF">TVAG_364190</name>
</gene>
<dbReference type="OrthoDB" id="366390at2759"/>
<dbReference type="InterPro" id="IPR036770">
    <property type="entry name" value="Ankyrin_rpt-contain_sf"/>
</dbReference>
<accession>A2E9D2</accession>
<dbReference type="InterPro" id="IPR002110">
    <property type="entry name" value="Ankyrin_rpt"/>
</dbReference>
<dbReference type="Proteomes" id="UP000001542">
    <property type="component" value="Unassembled WGS sequence"/>
</dbReference>
<feature type="repeat" description="ANK" evidence="3">
    <location>
        <begin position="378"/>
        <end position="410"/>
    </location>
</feature>
<dbReference type="STRING" id="5722.A2E9D2"/>
<dbReference type="VEuPathDB" id="TrichDB:TVAGG3_0000670"/>
<protein>
    <recommendedName>
        <fullName evidence="4">DUF3447 domain-containing protein</fullName>
    </recommendedName>
</protein>
<feature type="repeat" description="ANK" evidence="3">
    <location>
        <begin position="605"/>
        <end position="637"/>
    </location>
</feature>
<dbReference type="Pfam" id="PF11929">
    <property type="entry name" value="DUF3447"/>
    <property type="match status" value="1"/>
</dbReference>
<dbReference type="InterPro" id="IPR020683">
    <property type="entry name" value="DUF3447"/>
</dbReference>
<feature type="repeat" description="ANK" evidence="3">
    <location>
        <begin position="411"/>
        <end position="443"/>
    </location>
</feature>
<feature type="domain" description="DUF3447" evidence="4">
    <location>
        <begin position="254"/>
        <end position="327"/>
    </location>
</feature>
<keyword evidence="6" id="KW-1185">Reference proteome</keyword>
<evidence type="ECO:0000256" key="1">
    <source>
        <dbReference type="ARBA" id="ARBA00022737"/>
    </source>
</evidence>
<dbReference type="VEuPathDB" id="TrichDB:TVAG_364190"/>
<dbReference type="Gene3D" id="1.25.40.20">
    <property type="entry name" value="Ankyrin repeat-containing domain"/>
    <property type="match status" value="3"/>
</dbReference>
<dbReference type="InParanoid" id="A2E9D2"/>